<proteinExistence type="predicted"/>
<name>A0A917BC22_HALAA</name>
<gene>
    <name evidence="2" type="ORF">GCM10010954_35620</name>
</gene>
<dbReference type="EMBL" id="BMEL01000005">
    <property type="protein sequence ID" value="GGF33333.1"/>
    <property type="molecule type" value="Genomic_DNA"/>
</dbReference>
<feature type="transmembrane region" description="Helical" evidence="1">
    <location>
        <begin position="116"/>
        <end position="136"/>
    </location>
</feature>
<reference evidence="2" key="1">
    <citation type="journal article" date="2014" name="Int. J. Syst. Evol. Microbiol.">
        <title>Complete genome sequence of Corynebacterium casei LMG S-19264T (=DSM 44701T), isolated from a smear-ripened cheese.</title>
        <authorList>
            <consortium name="US DOE Joint Genome Institute (JGI-PGF)"/>
            <person name="Walter F."/>
            <person name="Albersmeier A."/>
            <person name="Kalinowski J."/>
            <person name="Ruckert C."/>
        </authorList>
    </citation>
    <scope>NUCLEOTIDE SEQUENCE</scope>
    <source>
        <strain evidence="2">CGMCC 1.12153</strain>
    </source>
</reference>
<dbReference type="RefSeq" id="WP_188378894.1">
    <property type="nucleotide sequence ID" value="NZ_BMEL01000005.1"/>
</dbReference>
<feature type="transmembrane region" description="Helical" evidence="1">
    <location>
        <begin position="191"/>
        <end position="214"/>
    </location>
</feature>
<keyword evidence="1" id="KW-0812">Transmembrane</keyword>
<reference evidence="2" key="2">
    <citation type="submission" date="2020-09" db="EMBL/GenBank/DDBJ databases">
        <authorList>
            <person name="Sun Q."/>
            <person name="Zhou Y."/>
        </authorList>
    </citation>
    <scope>NUCLEOTIDE SEQUENCE</scope>
    <source>
        <strain evidence="2">CGMCC 1.12153</strain>
    </source>
</reference>
<feature type="transmembrane region" description="Helical" evidence="1">
    <location>
        <begin position="33"/>
        <end position="55"/>
    </location>
</feature>
<dbReference type="Proteomes" id="UP000660110">
    <property type="component" value="Unassembled WGS sequence"/>
</dbReference>
<organism evidence="2 3">
    <name type="scientific">Halobacillus andaensis</name>
    <dbReference type="NCBI Taxonomy" id="1176239"/>
    <lineage>
        <taxon>Bacteria</taxon>
        <taxon>Bacillati</taxon>
        <taxon>Bacillota</taxon>
        <taxon>Bacilli</taxon>
        <taxon>Bacillales</taxon>
        <taxon>Bacillaceae</taxon>
        <taxon>Halobacillus</taxon>
    </lineage>
</organism>
<protein>
    <recommendedName>
        <fullName evidence="4">Yip1 domain-containing protein</fullName>
    </recommendedName>
</protein>
<evidence type="ECO:0008006" key="4">
    <source>
        <dbReference type="Google" id="ProtNLM"/>
    </source>
</evidence>
<feature type="transmembrane region" description="Helical" evidence="1">
    <location>
        <begin position="75"/>
        <end position="104"/>
    </location>
</feature>
<evidence type="ECO:0000313" key="3">
    <source>
        <dbReference type="Proteomes" id="UP000660110"/>
    </source>
</evidence>
<feature type="transmembrane region" description="Helical" evidence="1">
    <location>
        <begin position="156"/>
        <end position="179"/>
    </location>
</feature>
<sequence>MTYSTNFVRLFFQPHDQLIVLRKSERIRNFWKAFFLLFFLTILTYSAATWSGLGTDPLSYKITTLSRIDFEFQKIWFLFGRLSIAVLLFLGVILFTPFIYWLLFDVSYKKAVNIQLTVWAVMLFERLTWIPFMIYLGLDWYVSPLSFGIIASYFTYLEWVVYFFGSISLFQLFVVWFQIKSLSTLSNSRKWWVITGVLLWNLILWAATAALLFFDETIVQLLLS</sequence>
<evidence type="ECO:0000313" key="2">
    <source>
        <dbReference type="EMBL" id="GGF33333.1"/>
    </source>
</evidence>
<keyword evidence="1" id="KW-0472">Membrane</keyword>
<accession>A0A917BC22</accession>
<dbReference type="AlphaFoldDB" id="A0A917BC22"/>
<keyword evidence="1" id="KW-1133">Transmembrane helix</keyword>
<keyword evidence="3" id="KW-1185">Reference proteome</keyword>
<evidence type="ECO:0000256" key="1">
    <source>
        <dbReference type="SAM" id="Phobius"/>
    </source>
</evidence>
<comment type="caution">
    <text evidence="2">The sequence shown here is derived from an EMBL/GenBank/DDBJ whole genome shotgun (WGS) entry which is preliminary data.</text>
</comment>